<evidence type="ECO:0000259" key="6">
    <source>
        <dbReference type="PROSITE" id="PS51007"/>
    </source>
</evidence>
<accession>A0ABZ0IRC0</accession>
<gene>
    <name evidence="7" type="ORF">RT717_00230</name>
</gene>
<evidence type="ECO:0000313" key="7">
    <source>
        <dbReference type="EMBL" id="WOK07047.1"/>
    </source>
</evidence>
<dbReference type="SUPFAM" id="SSF48371">
    <property type="entry name" value="ARM repeat"/>
    <property type="match status" value="1"/>
</dbReference>
<evidence type="ECO:0000256" key="1">
    <source>
        <dbReference type="ARBA" id="ARBA00022617"/>
    </source>
</evidence>
<dbReference type="SUPFAM" id="SSF50952">
    <property type="entry name" value="Soluble quinoprotein glucose dehydrogenase"/>
    <property type="match status" value="1"/>
</dbReference>
<reference evidence="7 8" key="1">
    <citation type="journal article" date="2023" name="Microbiol. Resour. Announc.">
        <title>Complete Genome Sequence of Imperialibacter roseus strain P4T.</title>
        <authorList>
            <person name="Tizabi D.R."/>
            <person name="Bachvaroff T."/>
            <person name="Hill R.T."/>
        </authorList>
    </citation>
    <scope>NUCLEOTIDE SEQUENCE [LARGE SCALE GENOMIC DNA]</scope>
    <source>
        <strain evidence="7 8">P4T</strain>
    </source>
</reference>
<evidence type="ECO:0000256" key="5">
    <source>
        <dbReference type="SAM" id="SignalP"/>
    </source>
</evidence>
<dbReference type="Gene3D" id="1.10.760.10">
    <property type="entry name" value="Cytochrome c-like domain"/>
    <property type="match status" value="1"/>
</dbReference>
<dbReference type="PROSITE" id="PS51007">
    <property type="entry name" value="CYTC"/>
    <property type="match status" value="1"/>
</dbReference>
<dbReference type="SUPFAM" id="SSF46626">
    <property type="entry name" value="Cytochrome c"/>
    <property type="match status" value="1"/>
</dbReference>
<feature type="chain" id="PRO_5045584668" evidence="5">
    <location>
        <begin position="25"/>
        <end position="861"/>
    </location>
</feature>
<dbReference type="Gene3D" id="1.25.10.10">
    <property type="entry name" value="Leucine-rich Repeat Variant"/>
    <property type="match status" value="1"/>
</dbReference>
<protein>
    <submittedName>
        <fullName evidence="7">C-type cytochrome</fullName>
    </submittedName>
</protein>
<dbReference type="Gene3D" id="2.120.10.30">
    <property type="entry name" value="TolB, C-terminal domain"/>
    <property type="match status" value="1"/>
</dbReference>
<keyword evidence="8" id="KW-1185">Reference proteome</keyword>
<dbReference type="InterPro" id="IPR055557">
    <property type="entry name" value="DUF7133"/>
</dbReference>
<dbReference type="Proteomes" id="UP001302349">
    <property type="component" value="Chromosome"/>
</dbReference>
<dbReference type="InterPro" id="IPR011042">
    <property type="entry name" value="6-blade_b-propeller_TolB-like"/>
</dbReference>
<dbReference type="PANTHER" id="PTHR33546:SF1">
    <property type="entry name" value="LARGE, MULTIFUNCTIONAL SECRETED PROTEIN"/>
    <property type="match status" value="1"/>
</dbReference>
<dbReference type="RefSeq" id="WP_317489736.1">
    <property type="nucleotide sequence ID" value="NZ_CP136051.1"/>
</dbReference>
<dbReference type="InterPro" id="IPR016024">
    <property type="entry name" value="ARM-type_fold"/>
</dbReference>
<evidence type="ECO:0000256" key="2">
    <source>
        <dbReference type="ARBA" id="ARBA00022723"/>
    </source>
</evidence>
<evidence type="ECO:0000256" key="4">
    <source>
        <dbReference type="PROSITE-ProRule" id="PRU00433"/>
    </source>
</evidence>
<dbReference type="Pfam" id="PF00034">
    <property type="entry name" value="Cytochrom_C"/>
    <property type="match status" value="1"/>
</dbReference>
<keyword evidence="3 4" id="KW-0408">Iron</keyword>
<keyword evidence="1 4" id="KW-0349">Heme</keyword>
<sequence>MRKFCDTTPLARLFPFAISLYFLAACSSTNKPANKDDSSVKTPEEELATFQLEPGLTIQLVASEPMVQEPVFAVFDEDGKLWVAEMRGYMVDIEGHDETSRLGRISILEDTDGDGTMDKSTVYLDSLVLPRSIGLIKGGALVSENKALWITQDTDGDFKADTKILLDSTYSSNGLVEHSDNGLLLNTDNWYYSVKSRLRYRLVNDEWVRDSTEFRGQWGVSHDDEGRLFYNYNWSQLHGDLVPPNYLSRNKNHKPSTGIDHGLTIDRRVYPIRATPAVNRGYIPGTLDENEKLIEFTAACSPLVLRSTLFPSEYYGNAFVCEPAGNLVKRNVVTESGVILSANDPHPGTEFLASTDERFRPVNTLAGPDGALYIVDMYHGIIQDGKYATPYLKEKTLERHLDQPIHMGRIWRIVPEGGQPVKNQKLSSASSTELIGLLSHPDGWQRDMAQRLLVERGDLSVVAGLIGVAKNAKTNLARFHALWTLEGLGQTDTDLLLSLLSDKSPLIQSTALRILEPIAKKNPEVQTKLEASLLSGSQTVDIKQVLQIALSAGVLTPNATQQVLEEIVAAHSDSPLIRDAVMSSLEDQEFAFLQRLWKSPSWENPSQPKEIFLEMLTTSVVNKRDSKELAALLAMLNVKEAAFGWKEKTVLTGLAIQQSSTNKAGPIQLASAPTILTKPQVNVDPARLASLNAMFEWPGHKVETVTQAAGNTLTELEREAFALGRQNYLTTCAGCHGTDGAGISRFAPPLAGSDWVTGSDKRLALIILHGIEGSIEVAGKTYNTPEILPVMPAHSTLDDRSIATILTYIRNEWGNSASAISGRFVGGTRVTSQGRVVPWTAAELNTHIETLEQEEAKTKAQ</sequence>
<organism evidence="7 8">
    <name type="scientific">Imperialibacter roseus</name>
    <dbReference type="NCBI Taxonomy" id="1324217"/>
    <lineage>
        <taxon>Bacteria</taxon>
        <taxon>Pseudomonadati</taxon>
        <taxon>Bacteroidota</taxon>
        <taxon>Cytophagia</taxon>
        <taxon>Cytophagales</taxon>
        <taxon>Flammeovirgaceae</taxon>
        <taxon>Imperialibacter</taxon>
    </lineage>
</organism>
<evidence type="ECO:0000256" key="3">
    <source>
        <dbReference type="ARBA" id="ARBA00023004"/>
    </source>
</evidence>
<dbReference type="InterPro" id="IPR009056">
    <property type="entry name" value="Cyt_c-like_dom"/>
</dbReference>
<evidence type="ECO:0000313" key="8">
    <source>
        <dbReference type="Proteomes" id="UP001302349"/>
    </source>
</evidence>
<dbReference type="PROSITE" id="PS51257">
    <property type="entry name" value="PROKAR_LIPOPROTEIN"/>
    <property type="match status" value="1"/>
</dbReference>
<keyword evidence="2 4" id="KW-0479">Metal-binding</keyword>
<dbReference type="InterPro" id="IPR036909">
    <property type="entry name" value="Cyt_c-like_dom_sf"/>
</dbReference>
<dbReference type="EMBL" id="CP136051">
    <property type="protein sequence ID" value="WOK07047.1"/>
    <property type="molecule type" value="Genomic_DNA"/>
</dbReference>
<proteinExistence type="predicted"/>
<dbReference type="PANTHER" id="PTHR33546">
    <property type="entry name" value="LARGE, MULTIFUNCTIONAL SECRETED PROTEIN-RELATED"/>
    <property type="match status" value="1"/>
</dbReference>
<dbReference type="InterPro" id="IPR011989">
    <property type="entry name" value="ARM-like"/>
</dbReference>
<name>A0ABZ0IRC0_9BACT</name>
<dbReference type="InterPro" id="IPR011041">
    <property type="entry name" value="Quinoprot_gluc/sorb_DH_b-prop"/>
</dbReference>
<dbReference type="Pfam" id="PF23500">
    <property type="entry name" value="DUF7133"/>
    <property type="match status" value="1"/>
</dbReference>
<feature type="domain" description="Cytochrome c" evidence="6">
    <location>
        <begin position="719"/>
        <end position="813"/>
    </location>
</feature>
<feature type="signal peptide" evidence="5">
    <location>
        <begin position="1"/>
        <end position="24"/>
    </location>
</feature>
<keyword evidence="5" id="KW-0732">Signal</keyword>